<dbReference type="Gene3D" id="3.40.50.12780">
    <property type="entry name" value="N-terminal domain of ligase-like"/>
    <property type="match status" value="1"/>
</dbReference>
<proteinExistence type="inferred from homology"/>
<name>A0ABW4RVC4_9ACTN</name>
<dbReference type="Pfam" id="PF00501">
    <property type="entry name" value="AMP-binding"/>
    <property type="match status" value="1"/>
</dbReference>
<feature type="domain" description="AMP-binding enzyme C-terminal" evidence="5">
    <location>
        <begin position="288"/>
        <end position="361"/>
    </location>
</feature>
<keyword evidence="7" id="KW-1185">Reference proteome</keyword>
<dbReference type="EMBL" id="JBHUFZ010000017">
    <property type="protein sequence ID" value="MFD1890211.1"/>
    <property type="molecule type" value="Genomic_DNA"/>
</dbReference>
<evidence type="ECO:0000256" key="1">
    <source>
        <dbReference type="ARBA" id="ARBA00006432"/>
    </source>
</evidence>
<dbReference type="Gene3D" id="3.30.300.30">
    <property type="match status" value="1"/>
</dbReference>
<protein>
    <submittedName>
        <fullName evidence="6">AMP-binding protein</fullName>
    </submittedName>
</protein>
<dbReference type="InterPro" id="IPR025110">
    <property type="entry name" value="AMP-bd_C"/>
</dbReference>
<dbReference type="InterPro" id="IPR045851">
    <property type="entry name" value="AMP-bd_C_sf"/>
</dbReference>
<sequence length="374" mass="39142">MPPAEGCSQAVDGLALRQLETMLEGGAALALGPVLRPLAGREVDDEMAVVCATSGTTGRPKAALLDTQALTRSARAVLQVLGGPGQSLLAVAPWHISGLSVCLRNLLHELPTIRLGPGPFTGAGFAQGVRRLDPTAPRHYSMVVPTQLRRLLACPEGRAAAADLDALIVGGAALSPALRGEAEQAGIRVVEGYGCSETTGGCVYDGLPLPGVAISLATQGRISLHGAPVALGYLDRPELDHAFGHDARGRSFRTEDHGHLDDQGRLVVLGRLDEVINSGGLKVAPRIVEEAMAQLPWPAEVLVLGSPDPEWGEAVTVLACGGGPRPTVAELREALRAELPAHALPRRLEWVEKLPTTPNGKPDRRAARSLLSGR</sequence>
<accession>A0ABW4RVC4</accession>
<evidence type="ECO:0000256" key="2">
    <source>
        <dbReference type="ARBA" id="ARBA00022598"/>
    </source>
</evidence>
<evidence type="ECO:0000259" key="4">
    <source>
        <dbReference type="Pfam" id="PF00501"/>
    </source>
</evidence>
<dbReference type="Pfam" id="PF13193">
    <property type="entry name" value="AMP-binding_C"/>
    <property type="match status" value="1"/>
</dbReference>
<organism evidence="6 7">
    <name type="scientific">Luteococcus peritonei</name>
    <dbReference type="NCBI Taxonomy" id="88874"/>
    <lineage>
        <taxon>Bacteria</taxon>
        <taxon>Bacillati</taxon>
        <taxon>Actinomycetota</taxon>
        <taxon>Actinomycetes</taxon>
        <taxon>Propionibacteriales</taxon>
        <taxon>Propionibacteriaceae</taxon>
        <taxon>Luteococcus</taxon>
    </lineage>
</organism>
<dbReference type="InterPro" id="IPR000873">
    <property type="entry name" value="AMP-dep_synth/lig_dom"/>
</dbReference>
<comment type="caution">
    <text evidence="6">The sequence shown here is derived from an EMBL/GenBank/DDBJ whole genome shotgun (WGS) entry which is preliminary data.</text>
</comment>
<evidence type="ECO:0000259" key="5">
    <source>
        <dbReference type="Pfam" id="PF13193"/>
    </source>
</evidence>
<dbReference type="PANTHER" id="PTHR43201:SF5">
    <property type="entry name" value="MEDIUM-CHAIN ACYL-COA LIGASE ACSF2, MITOCHONDRIAL"/>
    <property type="match status" value="1"/>
</dbReference>
<dbReference type="Proteomes" id="UP001597326">
    <property type="component" value="Unassembled WGS sequence"/>
</dbReference>
<dbReference type="SUPFAM" id="SSF56801">
    <property type="entry name" value="Acetyl-CoA synthetase-like"/>
    <property type="match status" value="1"/>
</dbReference>
<dbReference type="RefSeq" id="WP_343873215.1">
    <property type="nucleotide sequence ID" value="NZ_BAAAIX010000014.1"/>
</dbReference>
<evidence type="ECO:0000313" key="7">
    <source>
        <dbReference type="Proteomes" id="UP001597326"/>
    </source>
</evidence>
<evidence type="ECO:0000313" key="6">
    <source>
        <dbReference type="EMBL" id="MFD1890211.1"/>
    </source>
</evidence>
<feature type="region of interest" description="Disordered" evidence="3">
    <location>
        <begin position="353"/>
        <end position="374"/>
    </location>
</feature>
<dbReference type="InterPro" id="IPR020845">
    <property type="entry name" value="AMP-binding_CS"/>
</dbReference>
<dbReference type="PROSITE" id="PS00455">
    <property type="entry name" value="AMP_BINDING"/>
    <property type="match status" value="1"/>
</dbReference>
<reference evidence="7" key="1">
    <citation type="journal article" date="2019" name="Int. J. Syst. Evol. Microbiol.">
        <title>The Global Catalogue of Microorganisms (GCM) 10K type strain sequencing project: providing services to taxonomists for standard genome sequencing and annotation.</title>
        <authorList>
            <consortium name="The Broad Institute Genomics Platform"/>
            <consortium name="The Broad Institute Genome Sequencing Center for Infectious Disease"/>
            <person name="Wu L."/>
            <person name="Ma J."/>
        </authorList>
    </citation>
    <scope>NUCLEOTIDE SEQUENCE [LARGE SCALE GENOMIC DNA]</scope>
    <source>
        <strain evidence="7">CAIM 431</strain>
    </source>
</reference>
<dbReference type="PANTHER" id="PTHR43201">
    <property type="entry name" value="ACYL-COA SYNTHETASE"/>
    <property type="match status" value="1"/>
</dbReference>
<evidence type="ECO:0000256" key="3">
    <source>
        <dbReference type="SAM" id="MobiDB-lite"/>
    </source>
</evidence>
<gene>
    <name evidence="6" type="ORF">ACFSCS_08440</name>
</gene>
<keyword evidence="2" id="KW-0436">Ligase</keyword>
<comment type="similarity">
    <text evidence="1">Belongs to the ATP-dependent AMP-binding enzyme family.</text>
</comment>
<feature type="domain" description="AMP-dependent synthetase/ligase" evidence="4">
    <location>
        <begin position="43"/>
        <end position="222"/>
    </location>
</feature>
<dbReference type="InterPro" id="IPR042099">
    <property type="entry name" value="ANL_N_sf"/>
</dbReference>